<dbReference type="GO" id="GO:0004252">
    <property type="term" value="F:serine-type endopeptidase activity"/>
    <property type="evidence" value="ECO:0007669"/>
    <property type="project" value="InterPro"/>
</dbReference>
<keyword evidence="2" id="KW-0964">Secreted</keyword>
<reference evidence="8 9" key="1">
    <citation type="journal article" date="2023" name="Arcadia Sci">
        <title>De novo assembly of a long-read Amblyomma americanum tick genome.</title>
        <authorList>
            <person name="Chou S."/>
            <person name="Poskanzer K.E."/>
            <person name="Rollins M."/>
            <person name="Thuy-Boun P.S."/>
        </authorList>
    </citation>
    <scope>NUCLEOTIDE SEQUENCE [LARGE SCALE GENOMIC DNA]</scope>
    <source>
        <strain evidence="8">F_SG_1</strain>
        <tissue evidence="8">Salivary glands</tissue>
    </source>
</reference>
<evidence type="ECO:0000256" key="3">
    <source>
        <dbReference type="ARBA" id="ARBA00022670"/>
    </source>
</evidence>
<dbReference type="InterPro" id="IPR009003">
    <property type="entry name" value="Peptidase_S1_PA"/>
</dbReference>
<evidence type="ECO:0000313" key="8">
    <source>
        <dbReference type="EMBL" id="KAK8760009.1"/>
    </source>
</evidence>
<dbReference type="GO" id="GO:0006508">
    <property type="term" value="P:proteolysis"/>
    <property type="evidence" value="ECO:0007669"/>
    <property type="project" value="UniProtKB-KW"/>
</dbReference>
<dbReference type="Gene3D" id="2.40.10.10">
    <property type="entry name" value="Trypsin-like serine proteases"/>
    <property type="match status" value="1"/>
</dbReference>
<dbReference type="InterPro" id="IPR050127">
    <property type="entry name" value="Serine_Proteases_S1"/>
</dbReference>
<evidence type="ECO:0000313" key="9">
    <source>
        <dbReference type="Proteomes" id="UP001321473"/>
    </source>
</evidence>
<keyword evidence="5" id="KW-0720">Serine protease</keyword>
<gene>
    <name evidence="8" type="ORF">V5799_028724</name>
</gene>
<dbReference type="EMBL" id="JARKHS020032443">
    <property type="protein sequence ID" value="KAK8760009.1"/>
    <property type="molecule type" value="Genomic_DNA"/>
</dbReference>
<dbReference type="AlphaFoldDB" id="A0AAQ4DC19"/>
<keyword evidence="9" id="KW-1185">Reference proteome</keyword>
<evidence type="ECO:0000256" key="5">
    <source>
        <dbReference type="ARBA" id="ARBA00022825"/>
    </source>
</evidence>
<dbReference type="Pfam" id="PF00089">
    <property type="entry name" value="Trypsin"/>
    <property type="match status" value="1"/>
</dbReference>
<feature type="region of interest" description="Disordered" evidence="6">
    <location>
        <begin position="72"/>
        <end position="95"/>
    </location>
</feature>
<proteinExistence type="predicted"/>
<evidence type="ECO:0000256" key="2">
    <source>
        <dbReference type="ARBA" id="ARBA00022525"/>
    </source>
</evidence>
<dbReference type="InterPro" id="IPR001254">
    <property type="entry name" value="Trypsin_dom"/>
</dbReference>
<dbReference type="Proteomes" id="UP001321473">
    <property type="component" value="Unassembled WGS sequence"/>
</dbReference>
<protein>
    <recommendedName>
        <fullName evidence="7">Peptidase S1 domain-containing protein</fullName>
    </recommendedName>
</protein>
<sequence length="137" mass="14995">MLLRSGLRRPELRLRLAGGAEYSPQRVLVHEAFDETELRHDLALLVLEKPAVARNAVVCLPHEGGRHEGRMALVSGWGSDGSPQPQVGGPPQLREASVRTLERSRCVEAYLGLLDISDEQFCAAADGVDTCQVRVRS</sequence>
<evidence type="ECO:0000256" key="1">
    <source>
        <dbReference type="ARBA" id="ARBA00004613"/>
    </source>
</evidence>
<dbReference type="PANTHER" id="PTHR24264">
    <property type="entry name" value="TRYPSIN-RELATED"/>
    <property type="match status" value="1"/>
</dbReference>
<keyword evidence="3" id="KW-0645">Protease</keyword>
<evidence type="ECO:0000256" key="4">
    <source>
        <dbReference type="ARBA" id="ARBA00022801"/>
    </source>
</evidence>
<evidence type="ECO:0000256" key="6">
    <source>
        <dbReference type="SAM" id="MobiDB-lite"/>
    </source>
</evidence>
<feature type="domain" description="Peptidase S1" evidence="7">
    <location>
        <begin position="20"/>
        <end position="132"/>
    </location>
</feature>
<feature type="compositionally biased region" description="Low complexity" evidence="6">
    <location>
        <begin position="80"/>
        <end position="92"/>
    </location>
</feature>
<accession>A0AAQ4DC19</accession>
<comment type="caution">
    <text evidence="8">The sequence shown here is derived from an EMBL/GenBank/DDBJ whole genome shotgun (WGS) entry which is preliminary data.</text>
</comment>
<evidence type="ECO:0000259" key="7">
    <source>
        <dbReference type="Pfam" id="PF00089"/>
    </source>
</evidence>
<dbReference type="InterPro" id="IPR043504">
    <property type="entry name" value="Peptidase_S1_PA_chymotrypsin"/>
</dbReference>
<dbReference type="SUPFAM" id="SSF50494">
    <property type="entry name" value="Trypsin-like serine proteases"/>
    <property type="match status" value="1"/>
</dbReference>
<dbReference type="PANTHER" id="PTHR24264:SF65">
    <property type="entry name" value="SRCR DOMAIN-CONTAINING PROTEIN"/>
    <property type="match status" value="1"/>
</dbReference>
<organism evidence="8 9">
    <name type="scientific">Amblyomma americanum</name>
    <name type="common">Lone star tick</name>
    <dbReference type="NCBI Taxonomy" id="6943"/>
    <lineage>
        <taxon>Eukaryota</taxon>
        <taxon>Metazoa</taxon>
        <taxon>Ecdysozoa</taxon>
        <taxon>Arthropoda</taxon>
        <taxon>Chelicerata</taxon>
        <taxon>Arachnida</taxon>
        <taxon>Acari</taxon>
        <taxon>Parasitiformes</taxon>
        <taxon>Ixodida</taxon>
        <taxon>Ixodoidea</taxon>
        <taxon>Ixodidae</taxon>
        <taxon>Amblyomminae</taxon>
        <taxon>Amblyomma</taxon>
    </lineage>
</organism>
<comment type="subcellular location">
    <subcellularLocation>
        <location evidence="1">Secreted</location>
    </subcellularLocation>
</comment>
<keyword evidence="4" id="KW-0378">Hydrolase</keyword>
<dbReference type="GO" id="GO:0005615">
    <property type="term" value="C:extracellular space"/>
    <property type="evidence" value="ECO:0007669"/>
    <property type="project" value="TreeGrafter"/>
</dbReference>
<name>A0AAQ4DC19_AMBAM</name>